<feature type="transmembrane region" description="Helical" evidence="7">
    <location>
        <begin position="364"/>
        <end position="380"/>
    </location>
</feature>
<keyword evidence="3 7" id="KW-0997">Cell inner membrane</keyword>
<feature type="transmembrane region" description="Helical" evidence="7">
    <location>
        <begin position="70"/>
        <end position="92"/>
    </location>
</feature>
<sequence length="456" mass="48029">MFDLAVNELLVSGMLLSFIALLFLGVPVVWSLAGVSFGTALIALGLHHYAGADTHFLDSWRDYSIIVPRIWSIVENGVLVALPLFVFMGLMLDQSGLAETLMREFAATLGRFSGGLAVAVILIGILLAASTGIVGASVVLLTTVAMPIMLEQGYDRRLAAGVIASAGTLGILIPPSIMLIIMADQLALSVGELFMGALVPGILLGLSYLVYVVAAVSLNPALAPRPANVTPLTARGLLRTFLAVMPPLGLMVAVLGSIFAGIATPTEAAGIGALGATLLAFANGRLSLTVLYEVARRTTLTTSFIFGIFIGATAFALVMRALGGDDIIAAGLHSIPFGSTGVVVTILIFAFIAGFFLDWLEITLIFLPLVGPVVIGDLGYDPIWFVILFSVALQTSFITPPVGFSLFYLKGAAPSEVTTPEIYKGIIPFVIIQLLIVVLIISRPEVVTWLPQLVYD</sequence>
<gene>
    <name evidence="9" type="ORF">GCM10007927_29660</name>
</gene>
<proteinExistence type="inferred from homology"/>
<feature type="transmembrane region" description="Helical" evidence="7">
    <location>
        <begin position="237"/>
        <end position="262"/>
    </location>
</feature>
<keyword evidence="5 7" id="KW-1133">Transmembrane helix</keyword>
<feature type="transmembrane region" description="Helical" evidence="7">
    <location>
        <begin position="304"/>
        <end position="323"/>
    </location>
</feature>
<dbReference type="RefSeq" id="WP_284374596.1">
    <property type="nucleotide sequence ID" value="NZ_BSNL01000001.1"/>
</dbReference>
<keyword evidence="7" id="KW-0813">Transport</keyword>
<feature type="transmembrane region" description="Helical" evidence="7">
    <location>
        <begin position="9"/>
        <end position="26"/>
    </location>
</feature>
<reference evidence="9" key="1">
    <citation type="journal article" date="2014" name="Int. J. Syst. Evol. Microbiol.">
        <title>Complete genome of a new Firmicutes species belonging to the dominant human colonic microbiota ('Ruminococcus bicirculans') reveals two chromosomes and a selective capacity to utilize plant glucans.</title>
        <authorList>
            <consortium name="NISC Comparative Sequencing Program"/>
            <person name="Wegmann U."/>
            <person name="Louis P."/>
            <person name="Goesmann A."/>
            <person name="Henrissat B."/>
            <person name="Duncan S.H."/>
            <person name="Flint H.J."/>
        </authorList>
    </citation>
    <scope>NUCLEOTIDE SEQUENCE</scope>
    <source>
        <strain evidence="9">NBRC 109915</strain>
    </source>
</reference>
<evidence type="ECO:0000256" key="2">
    <source>
        <dbReference type="ARBA" id="ARBA00022475"/>
    </source>
</evidence>
<dbReference type="PANTHER" id="PTHR33362:SF7">
    <property type="entry name" value="SLL1103 PROTEIN"/>
    <property type="match status" value="1"/>
</dbReference>
<feature type="transmembrane region" description="Helical" evidence="7">
    <location>
        <begin position="335"/>
        <end position="357"/>
    </location>
</feature>
<evidence type="ECO:0000256" key="4">
    <source>
        <dbReference type="ARBA" id="ARBA00022692"/>
    </source>
</evidence>
<keyword evidence="4 7" id="KW-0812">Transmembrane</keyword>
<comment type="function">
    <text evidence="7">Part of the tripartite ATP-independent periplasmic (TRAP) transport system.</text>
</comment>
<accession>A0ABQ5VM95</accession>
<evidence type="ECO:0000313" key="9">
    <source>
        <dbReference type="EMBL" id="GLQ28163.1"/>
    </source>
</evidence>
<dbReference type="InterPro" id="IPR004681">
    <property type="entry name" value="TRAP_DctM"/>
</dbReference>
<dbReference type="Pfam" id="PF06808">
    <property type="entry name" value="DctM"/>
    <property type="match status" value="1"/>
</dbReference>
<keyword evidence="2" id="KW-1003">Cell membrane</keyword>
<dbReference type="PANTHER" id="PTHR33362">
    <property type="entry name" value="SIALIC ACID TRAP TRANSPORTER PERMEASE PROTEIN SIAT-RELATED"/>
    <property type="match status" value="1"/>
</dbReference>
<comment type="subunit">
    <text evidence="7">The complex comprises the extracytoplasmic solute receptor protein and the two transmembrane proteins.</text>
</comment>
<evidence type="ECO:0000256" key="6">
    <source>
        <dbReference type="ARBA" id="ARBA00023136"/>
    </source>
</evidence>
<dbReference type="NCBIfam" id="TIGR00786">
    <property type="entry name" value="dctM"/>
    <property type="match status" value="1"/>
</dbReference>
<evidence type="ECO:0000256" key="1">
    <source>
        <dbReference type="ARBA" id="ARBA00004429"/>
    </source>
</evidence>
<evidence type="ECO:0000256" key="7">
    <source>
        <dbReference type="RuleBase" id="RU369079"/>
    </source>
</evidence>
<dbReference type="Proteomes" id="UP001161388">
    <property type="component" value="Unassembled WGS sequence"/>
</dbReference>
<evidence type="ECO:0000256" key="3">
    <source>
        <dbReference type="ARBA" id="ARBA00022519"/>
    </source>
</evidence>
<feature type="transmembrane region" description="Helical" evidence="7">
    <location>
        <begin position="421"/>
        <end position="441"/>
    </location>
</feature>
<feature type="transmembrane region" description="Helical" evidence="7">
    <location>
        <begin position="268"/>
        <end position="292"/>
    </location>
</feature>
<comment type="caution">
    <text evidence="9">The sequence shown here is derived from an EMBL/GenBank/DDBJ whole genome shotgun (WGS) entry which is preliminary data.</text>
</comment>
<evidence type="ECO:0000259" key="8">
    <source>
        <dbReference type="Pfam" id="PF06808"/>
    </source>
</evidence>
<keyword evidence="10" id="KW-1185">Reference proteome</keyword>
<feature type="transmembrane region" description="Helical" evidence="7">
    <location>
        <begin position="193"/>
        <end position="216"/>
    </location>
</feature>
<comment type="similarity">
    <text evidence="7">Belongs to the TRAP transporter large permease family.</text>
</comment>
<keyword evidence="6 7" id="KW-0472">Membrane</keyword>
<evidence type="ECO:0000313" key="10">
    <source>
        <dbReference type="Proteomes" id="UP001161388"/>
    </source>
</evidence>
<feature type="transmembrane region" description="Helical" evidence="7">
    <location>
        <begin position="386"/>
        <end position="409"/>
    </location>
</feature>
<feature type="transmembrane region" description="Helical" evidence="7">
    <location>
        <begin position="157"/>
        <end position="181"/>
    </location>
</feature>
<evidence type="ECO:0000256" key="5">
    <source>
        <dbReference type="ARBA" id="ARBA00022989"/>
    </source>
</evidence>
<protein>
    <recommendedName>
        <fullName evidence="7">TRAP transporter large permease protein</fullName>
    </recommendedName>
</protein>
<feature type="domain" description="TRAP C4-dicarboxylate transport system permease DctM subunit" evidence="8">
    <location>
        <begin position="15"/>
        <end position="445"/>
    </location>
</feature>
<feature type="transmembrane region" description="Helical" evidence="7">
    <location>
        <begin position="112"/>
        <end position="145"/>
    </location>
</feature>
<organism evidence="9 10">
    <name type="scientific">Sulfitobacter pacificus</name>
    <dbReference type="NCBI Taxonomy" id="1499314"/>
    <lineage>
        <taxon>Bacteria</taxon>
        <taxon>Pseudomonadati</taxon>
        <taxon>Pseudomonadota</taxon>
        <taxon>Alphaproteobacteria</taxon>
        <taxon>Rhodobacterales</taxon>
        <taxon>Roseobacteraceae</taxon>
        <taxon>Sulfitobacter</taxon>
    </lineage>
</organism>
<comment type="subcellular location">
    <subcellularLocation>
        <location evidence="1 7">Cell inner membrane</location>
        <topology evidence="1 7">Multi-pass membrane protein</topology>
    </subcellularLocation>
</comment>
<reference evidence="9" key="2">
    <citation type="submission" date="2023-01" db="EMBL/GenBank/DDBJ databases">
        <title>Draft genome sequence of Sulfitobacter pacificus strain NBRC 109915.</title>
        <authorList>
            <person name="Sun Q."/>
            <person name="Mori K."/>
        </authorList>
    </citation>
    <scope>NUCLEOTIDE SEQUENCE</scope>
    <source>
        <strain evidence="9">NBRC 109915</strain>
    </source>
</reference>
<dbReference type="InterPro" id="IPR010656">
    <property type="entry name" value="DctM"/>
</dbReference>
<dbReference type="EMBL" id="BSNL01000001">
    <property type="protein sequence ID" value="GLQ28163.1"/>
    <property type="molecule type" value="Genomic_DNA"/>
</dbReference>
<name>A0ABQ5VM95_9RHOB</name>